<sequence>MDAILDGDHLGEIEPHLDGILDRFDEIEPHVPWVLDNIDALAPHVGALMRHIDELLLYADEEKQWADTFLPFLPYFISRLDALGPHLPLLRPHLRKLQPHFATLVPCLDRCILRPANFDVSANADVLLYYFGWALRIPLLARCLAACPGGPRLIAFAARRLPRRPVRGYCSDVQCYLSYEVGAYGRAWNERWAREYYANRDEEFRGAGAAI</sequence>
<dbReference type="OrthoDB" id="191392at2759"/>
<dbReference type="eggNOG" id="ENOG502S438">
    <property type="taxonomic scope" value="Eukaryota"/>
</dbReference>
<reference evidence="2 3" key="1">
    <citation type="journal article" date="2011" name="Proc. Natl. Acad. Sci. U.S.A.">
        <title>Niche of harmful alga Aureococcus anophagefferens revealed through ecogenomics.</title>
        <authorList>
            <person name="Gobler C.J."/>
            <person name="Berry D.L."/>
            <person name="Dyhrman S.T."/>
            <person name="Wilhelm S.W."/>
            <person name="Salamov A."/>
            <person name="Lobanov A.V."/>
            <person name="Zhang Y."/>
            <person name="Collier J.L."/>
            <person name="Wurch L.L."/>
            <person name="Kustka A.B."/>
            <person name="Dill B.D."/>
            <person name="Shah M."/>
            <person name="VerBerkmoes N.C."/>
            <person name="Kuo A."/>
            <person name="Terry A."/>
            <person name="Pangilinan J."/>
            <person name="Lindquist E.A."/>
            <person name="Lucas S."/>
            <person name="Paulsen I.T."/>
            <person name="Hattenrath-Lehmann T.K."/>
            <person name="Talmage S.C."/>
            <person name="Walker E.A."/>
            <person name="Koch F."/>
            <person name="Burson A.M."/>
            <person name="Marcoval M.A."/>
            <person name="Tang Y.Z."/>
            <person name="Lecleir G.R."/>
            <person name="Coyne K.J."/>
            <person name="Berg G.M."/>
            <person name="Bertrand E.M."/>
            <person name="Saito M.A."/>
            <person name="Gladyshev V.N."/>
            <person name="Grigoriev I.V."/>
        </authorList>
    </citation>
    <scope>NUCLEOTIDE SEQUENCE [LARGE SCALE GENOMIC DNA]</scope>
    <source>
        <strain evidence="3">CCMP 1984</strain>
        <strain evidence="2">CCMP1984</strain>
    </source>
</reference>
<evidence type="ECO:0000313" key="3">
    <source>
        <dbReference type="Proteomes" id="UP000002729"/>
    </source>
</evidence>
<gene>
    <name evidence="2" type="ORF">AURANDRAFT_62292</name>
    <name evidence="1" type="ORF">AURANDRAFT_68370</name>
</gene>
<dbReference type="RefSeq" id="XP_009042286.1">
    <property type="nucleotide sequence ID" value="XM_009044038.1"/>
</dbReference>
<dbReference type="KEGG" id="aaf:AURANDRAFT_68370"/>
<dbReference type="EMBL" id="GL833123">
    <property type="protein sequence ID" value="EGB10797.1"/>
    <property type="molecule type" value="Genomic_DNA"/>
</dbReference>
<name>F0Y1B5_AURAN</name>
<dbReference type="RefSeq" id="XP_009034385.1">
    <property type="nucleotide sequence ID" value="XM_009036137.1"/>
</dbReference>
<dbReference type="AlphaFoldDB" id="F0Y1B5"/>
<accession>F0Y1B5</accession>
<proteinExistence type="predicted"/>
<dbReference type="KEGG" id="aaf:AURANDRAFT_62292"/>
<dbReference type="InParanoid" id="F0Y1B5"/>
<dbReference type="EMBL" id="GL833218">
    <property type="protein sequence ID" value="EGB03018.1"/>
    <property type="molecule type" value="Genomic_DNA"/>
</dbReference>
<protein>
    <submittedName>
        <fullName evidence="2">Uncharacterized protein</fullName>
    </submittedName>
</protein>
<dbReference type="GeneID" id="20223826"/>
<evidence type="ECO:0000313" key="1">
    <source>
        <dbReference type="EMBL" id="EGB03018.1"/>
    </source>
</evidence>
<dbReference type="GeneID" id="20226760"/>
<evidence type="ECO:0000313" key="2">
    <source>
        <dbReference type="EMBL" id="EGB10797.1"/>
    </source>
</evidence>
<keyword evidence="3" id="KW-1185">Reference proteome</keyword>
<dbReference type="Proteomes" id="UP000002729">
    <property type="component" value="Unassembled WGS sequence"/>
</dbReference>
<organism evidence="3">
    <name type="scientific">Aureococcus anophagefferens</name>
    <name type="common">Harmful bloom alga</name>
    <dbReference type="NCBI Taxonomy" id="44056"/>
    <lineage>
        <taxon>Eukaryota</taxon>
        <taxon>Sar</taxon>
        <taxon>Stramenopiles</taxon>
        <taxon>Ochrophyta</taxon>
        <taxon>Pelagophyceae</taxon>
        <taxon>Pelagomonadales</taxon>
        <taxon>Pelagomonadaceae</taxon>
        <taxon>Aureococcus</taxon>
    </lineage>
</organism>